<comment type="cofactor">
    <cofactor evidence="1">
        <name>Cu cation</name>
        <dbReference type="ChEBI" id="CHEBI:23378"/>
    </cofactor>
    <text evidence="1">Contains 1 topaquinone per subunit.</text>
</comment>
<evidence type="ECO:0000313" key="4">
    <source>
        <dbReference type="Proteomes" id="UP001457282"/>
    </source>
</evidence>
<name>A0AAW1XBW0_RUBAR</name>
<dbReference type="InterPro" id="IPR000269">
    <property type="entry name" value="Cu_amine_oxidase"/>
</dbReference>
<dbReference type="GO" id="GO:0005507">
    <property type="term" value="F:copper ion binding"/>
    <property type="evidence" value="ECO:0007669"/>
    <property type="project" value="InterPro"/>
</dbReference>
<feature type="region of interest" description="Disordered" evidence="2">
    <location>
        <begin position="84"/>
        <end position="103"/>
    </location>
</feature>
<dbReference type="GO" id="GO:0048038">
    <property type="term" value="F:quinone binding"/>
    <property type="evidence" value="ECO:0007669"/>
    <property type="project" value="InterPro"/>
</dbReference>
<dbReference type="InterPro" id="IPR036460">
    <property type="entry name" value="Cu_amine_oxidase_C_sf"/>
</dbReference>
<evidence type="ECO:0000256" key="1">
    <source>
        <dbReference type="RuleBase" id="RU000672"/>
    </source>
</evidence>
<dbReference type="SUPFAM" id="SSF49998">
    <property type="entry name" value="Amine oxidase catalytic domain"/>
    <property type="match status" value="1"/>
</dbReference>
<feature type="compositionally biased region" description="Basic residues" evidence="2">
    <location>
        <begin position="90"/>
        <end position="103"/>
    </location>
</feature>
<protein>
    <recommendedName>
        <fullName evidence="1">Amine oxidase</fullName>
        <ecNumber evidence="1">1.4.3.-</ecNumber>
    </recommendedName>
</protein>
<dbReference type="GO" id="GO:0009308">
    <property type="term" value="P:amine metabolic process"/>
    <property type="evidence" value="ECO:0007669"/>
    <property type="project" value="UniProtKB-UniRule"/>
</dbReference>
<keyword evidence="1" id="KW-0479">Metal-binding</keyword>
<dbReference type="Gene3D" id="2.70.98.20">
    <property type="entry name" value="Copper amine oxidase, catalytic domain"/>
    <property type="match status" value="1"/>
</dbReference>
<keyword evidence="1" id="KW-0186">Copper</keyword>
<dbReference type="EMBL" id="JBEDUW010000004">
    <property type="protein sequence ID" value="KAK9933343.1"/>
    <property type="molecule type" value="Genomic_DNA"/>
</dbReference>
<keyword evidence="1" id="KW-0801">TPQ</keyword>
<dbReference type="PANTHER" id="PTHR10638">
    <property type="entry name" value="COPPER AMINE OXIDASE"/>
    <property type="match status" value="1"/>
</dbReference>
<evidence type="ECO:0000256" key="2">
    <source>
        <dbReference type="SAM" id="MobiDB-lite"/>
    </source>
</evidence>
<reference evidence="3 4" key="1">
    <citation type="journal article" date="2023" name="G3 (Bethesda)">
        <title>A chromosome-length genome assembly and annotation of blackberry (Rubus argutus, cv. 'Hillquist').</title>
        <authorList>
            <person name="Bruna T."/>
            <person name="Aryal R."/>
            <person name="Dudchenko O."/>
            <person name="Sargent D.J."/>
            <person name="Mead D."/>
            <person name="Buti M."/>
            <person name="Cavallini A."/>
            <person name="Hytonen T."/>
            <person name="Andres J."/>
            <person name="Pham M."/>
            <person name="Weisz D."/>
            <person name="Mascagni F."/>
            <person name="Usai G."/>
            <person name="Natali L."/>
            <person name="Bassil N."/>
            <person name="Fernandez G.E."/>
            <person name="Lomsadze A."/>
            <person name="Armour M."/>
            <person name="Olukolu B."/>
            <person name="Poorten T."/>
            <person name="Britton C."/>
            <person name="Davik J."/>
            <person name="Ashrafi H."/>
            <person name="Aiden E.L."/>
            <person name="Borodovsky M."/>
            <person name="Worthington M."/>
        </authorList>
    </citation>
    <scope>NUCLEOTIDE SEQUENCE [LARGE SCALE GENOMIC DNA]</scope>
    <source>
        <strain evidence="3">PI 553951</strain>
    </source>
</reference>
<accession>A0AAW1XBW0</accession>
<dbReference type="GO" id="GO:0008131">
    <property type="term" value="F:primary methylamine oxidase activity"/>
    <property type="evidence" value="ECO:0007669"/>
    <property type="project" value="InterPro"/>
</dbReference>
<sequence>MTTRKFVVLSPTTMFGSQPYNKSEKWARGPYVDQSRGDDTLAVWSRSPQHNRPRGLPMIPTMSGGFELRPTNFFESSPVLKVRTTPLPKHGPRLIATKRTKQT</sequence>
<keyword evidence="1" id="KW-0560">Oxidoreductase</keyword>
<comment type="caution">
    <text evidence="3">The sequence shown here is derived from an EMBL/GenBank/DDBJ whole genome shotgun (WGS) entry which is preliminary data.</text>
</comment>
<keyword evidence="4" id="KW-1185">Reference proteome</keyword>
<organism evidence="3 4">
    <name type="scientific">Rubus argutus</name>
    <name type="common">Southern blackberry</name>
    <dbReference type="NCBI Taxonomy" id="59490"/>
    <lineage>
        <taxon>Eukaryota</taxon>
        <taxon>Viridiplantae</taxon>
        <taxon>Streptophyta</taxon>
        <taxon>Embryophyta</taxon>
        <taxon>Tracheophyta</taxon>
        <taxon>Spermatophyta</taxon>
        <taxon>Magnoliopsida</taxon>
        <taxon>eudicotyledons</taxon>
        <taxon>Gunneridae</taxon>
        <taxon>Pentapetalae</taxon>
        <taxon>rosids</taxon>
        <taxon>fabids</taxon>
        <taxon>Rosales</taxon>
        <taxon>Rosaceae</taxon>
        <taxon>Rosoideae</taxon>
        <taxon>Rosoideae incertae sedis</taxon>
        <taxon>Rubus</taxon>
    </lineage>
</organism>
<gene>
    <name evidence="3" type="ORF">M0R45_020543</name>
</gene>
<dbReference type="EC" id="1.4.3.-" evidence="1"/>
<evidence type="ECO:0000313" key="3">
    <source>
        <dbReference type="EMBL" id="KAK9933343.1"/>
    </source>
</evidence>
<comment type="PTM">
    <text evidence="1">Topaquinone (TPQ) is generated by copper-dependent autoxidation of a specific tyrosyl residue.</text>
</comment>
<comment type="similarity">
    <text evidence="1">Belongs to the copper/topaquinone oxidase family.</text>
</comment>
<dbReference type="Proteomes" id="UP001457282">
    <property type="component" value="Unassembled WGS sequence"/>
</dbReference>
<dbReference type="AlphaFoldDB" id="A0AAW1XBW0"/>
<proteinExistence type="inferred from homology"/>
<dbReference type="PANTHER" id="PTHR10638:SF87">
    <property type="entry name" value="AMINE OXIDASE [COPPER-CONTAINING] ALPHA 2, PEROXISOMAL-RELATED"/>
    <property type="match status" value="1"/>
</dbReference>